<dbReference type="PANTHER" id="PTHR47320:SF1">
    <property type="entry name" value="BIFUNCTIONAL URIDYLYLTRANSFERASE_URIDYLYL-REMOVING ENZYME"/>
    <property type="match status" value="1"/>
</dbReference>
<evidence type="ECO:0000256" key="7">
    <source>
        <dbReference type="HAMAP-Rule" id="MF_00277"/>
    </source>
</evidence>
<sequence length="850" mass="99471">MDFIGIRQELDEQFLNKTISPSDYLSKWSCIVDCALQDLCAGVFKDKEVCLMALGRYGQSQLFPYSDIDIFLFSKDTEFLKDIIEDFSSKSWDLGLKISFLVHDLKTLKDAIENDHKFESSLLTARYIYGSKELFDVATTTLKQVHNQKKFFYSKVIERNRRHEKYDNNPYSLEPNCKENPGALRDLDLMKWLALSNGINPTWDDMADAKILTSKEAKVIKICEQDFFKLRILLHLLHKKADERLLFHIQDEVAMFFDKLSNDKRPSEPFMQSFYKVSSQVLLIEEFFLKTLEASLNNVVEDNRTRINDYFSINNQLLELNDSEAFKKNPELILQAFYYLQTLNEVNDFSLDLQRQIWTNRKFIDALILQKDSLNKLFIQILKHPEGIVRTFRRLDKFKVLHQLLPEWNLISGQMQYDLYHAYTVDQHNLQVIKYLRRFTMPEYDNENPLASETIREFSDSWLLYIAALYHDIAKGRNGDHSELGAQDVSVFSDRLGLEKEHKELLIFLVKNHLLMSIYAQKKDFHHPEIATEFAKLVGTARNLKALYLLTIADIKGTNPKHWNDWKAKLLDGLFRQTLDLLSQKAEKKISGSIANRKQEALEILSKKNPELESLRNIGEFWSLLGADYYLRNDAETIAWHAYSILKVGFETDPNVFCNELNDTHVRVGIWAKDRSKLFLDILSFFYINKINIVEAKIHTTLSHYALDTIICEFCPYSEMHHDRLGFIRNSLKEYISNPQNILIRDFGVPINREFRRMKVFPIRPEVNIEKKDKSSSFVMTIISNDRPGILYHIAKILDCYEIDLIMAKILTLGQRVEDVFLIESEKLNDGLFKNNLIDDIYNYLKSIIP</sequence>
<dbReference type="GO" id="GO:0008081">
    <property type="term" value="F:phosphoric diester hydrolase activity"/>
    <property type="evidence" value="ECO:0007669"/>
    <property type="project" value="UniProtKB-UniRule"/>
</dbReference>
<feature type="domain" description="ACT" evidence="8">
    <location>
        <begin position="779"/>
        <end position="850"/>
    </location>
</feature>
<comment type="domain">
    <text evidence="7">Has four distinct domains: an N-terminal nucleotidyltransferase (NT) domain responsible for UTase activity, a central HD domain that encodes UR activity, and two C-terminal ACT domains that seem to have a role in glutamine sensing.</text>
</comment>
<organism evidence="10 11">
    <name type="scientific">Taylorella equigenitalis (strain MCE9)</name>
    <dbReference type="NCBI Taxonomy" id="937774"/>
    <lineage>
        <taxon>Bacteria</taxon>
        <taxon>Pseudomonadati</taxon>
        <taxon>Pseudomonadota</taxon>
        <taxon>Betaproteobacteria</taxon>
        <taxon>Burkholderiales</taxon>
        <taxon>Alcaligenaceae</taxon>
        <taxon>Taylorella</taxon>
    </lineage>
</organism>
<feature type="domain" description="HD" evidence="9">
    <location>
        <begin position="425"/>
        <end position="547"/>
    </location>
</feature>
<evidence type="ECO:0000256" key="4">
    <source>
        <dbReference type="ARBA" id="ARBA00022801"/>
    </source>
</evidence>
<comment type="caution">
    <text evidence="7">Lacks conserved residue(s) required for the propagation of feature annotation.</text>
</comment>
<dbReference type="CDD" id="cd00077">
    <property type="entry name" value="HDc"/>
    <property type="match status" value="1"/>
</dbReference>
<dbReference type="EMBL" id="CP002456">
    <property type="protein sequence ID" value="ADU92312.1"/>
    <property type="molecule type" value="Genomic_DNA"/>
</dbReference>
<dbReference type="NCBIfam" id="TIGR01693">
    <property type="entry name" value="UTase_glnD"/>
    <property type="match status" value="1"/>
</dbReference>
<dbReference type="PIRSF" id="PIRSF006288">
    <property type="entry name" value="PII_uridyltransf"/>
    <property type="match status" value="1"/>
</dbReference>
<keyword evidence="5 7" id="KW-0460">Magnesium</keyword>
<dbReference type="InterPro" id="IPR002912">
    <property type="entry name" value="ACT_dom"/>
</dbReference>
<dbReference type="Pfam" id="PF01966">
    <property type="entry name" value="HD"/>
    <property type="match status" value="1"/>
</dbReference>
<reference evidence="10 11" key="1">
    <citation type="journal article" date="2011" name="J. Bacteriol.">
        <title>Genome sequence of Taylorella equigenitalis MCE9, the causative agent of contagious equine metritis.</title>
        <authorList>
            <person name="Hebert L."/>
            <person name="Moumen B."/>
            <person name="Duquesne F."/>
            <person name="Breuil M.F."/>
            <person name="Laugier C."/>
            <person name="Batto J.M."/>
            <person name="Renault P."/>
            <person name="Petry S."/>
        </authorList>
    </citation>
    <scope>NUCLEOTIDE SEQUENCE [LARGE SCALE GENOMIC DNA]</scope>
    <source>
        <strain evidence="10 11">MCE9</strain>
    </source>
</reference>
<dbReference type="GO" id="GO:0006808">
    <property type="term" value="P:regulation of nitrogen utilization"/>
    <property type="evidence" value="ECO:0007669"/>
    <property type="project" value="UniProtKB-UniRule"/>
</dbReference>
<dbReference type="InterPro" id="IPR003607">
    <property type="entry name" value="HD/PDEase_dom"/>
</dbReference>
<comment type="function">
    <text evidence="7">Modifies, by uridylylation and deuridylylation, the PII regulatory proteins (GlnB and homologs), in response to the nitrogen status of the cell that GlnD senses through the glutamine level. Under low glutamine levels, catalyzes the conversion of the PII proteins and UTP to PII-UMP and PPi, while under higher glutamine levels, GlnD hydrolyzes PII-UMP to PII and UMP (deuridylylation). Thus, controls uridylylation state and activity of the PII proteins, and plays an important role in the regulation of nitrogen assimilation and metabolism.</text>
</comment>
<dbReference type="InterPro" id="IPR013546">
    <property type="entry name" value="PII_UdlTrfase/GS_AdlTrfase"/>
</dbReference>
<evidence type="ECO:0000256" key="2">
    <source>
        <dbReference type="ARBA" id="ARBA00022695"/>
    </source>
</evidence>
<protein>
    <recommendedName>
        <fullName evidence="7">Bifunctional uridylyltransferase/uridylyl-removing enzyme</fullName>
        <shortName evidence="7">UTase/UR</shortName>
    </recommendedName>
    <alternativeName>
        <fullName evidence="7">Bifunctional [protein-PII] modification enzyme</fullName>
    </alternativeName>
    <alternativeName>
        <fullName evidence="7">Bifunctional nitrogen sensor protein</fullName>
    </alternativeName>
    <domain>
        <recommendedName>
            <fullName evidence="7">[Protein-PII] uridylyltransferase</fullName>
            <shortName evidence="7">PII uridylyltransferase</shortName>
            <shortName evidence="7">UTase</shortName>
            <ecNumber evidence="7">2.7.7.59</ecNumber>
        </recommendedName>
    </domain>
    <domain>
        <recommendedName>
            <fullName evidence="7">[Protein-PII]-UMP uridylyl-removing enzyme</fullName>
            <shortName evidence="7">UR</shortName>
            <ecNumber evidence="7">3.1.4.-</ecNumber>
        </recommendedName>
    </domain>
</protein>
<evidence type="ECO:0000259" key="8">
    <source>
        <dbReference type="PROSITE" id="PS51671"/>
    </source>
</evidence>
<dbReference type="InterPro" id="IPR010043">
    <property type="entry name" value="UTase/UR"/>
</dbReference>
<dbReference type="SUPFAM" id="SSF81891">
    <property type="entry name" value="Poly A polymerase C-terminal region-like"/>
    <property type="match status" value="1"/>
</dbReference>
<keyword evidence="2 7" id="KW-0548">Nucleotidyltransferase</keyword>
<evidence type="ECO:0000259" key="9">
    <source>
        <dbReference type="PROSITE" id="PS51831"/>
    </source>
</evidence>
<keyword evidence="3" id="KW-0677">Repeat</keyword>
<dbReference type="EC" id="2.7.7.59" evidence="7"/>
<proteinExistence type="inferred from homology"/>
<dbReference type="PANTHER" id="PTHR47320">
    <property type="entry name" value="BIFUNCTIONAL URIDYLYLTRANSFERASE/URIDYLYL-REMOVING ENZYME"/>
    <property type="match status" value="1"/>
</dbReference>
<comment type="catalytic activity">
    <reaction evidence="7">
        <text>[protein-PII]-L-tyrosine + UTP = [protein-PII]-uridylyl-L-tyrosine + diphosphate</text>
        <dbReference type="Rhea" id="RHEA:13673"/>
        <dbReference type="Rhea" id="RHEA-COMP:12147"/>
        <dbReference type="Rhea" id="RHEA-COMP:12148"/>
        <dbReference type="ChEBI" id="CHEBI:33019"/>
        <dbReference type="ChEBI" id="CHEBI:46398"/>
        <dbReference type="ChEBI" id="CHEBI:46858"/>
        <dbReference type="ChEBI" id="CHEBI:90602"/>
        <dbReference type="EC" id="2.7.7.59"/>
    </reaction>
</comment>
<accession>A0A654KIR7</accession>
<feature type="domain" description="ACT" evidence="8">
    <location>
        <begin position="667"/>
        <end position="749"/>
    </location>
</feature>
<keyword evidence="4 7" id="KW-0378">Hydrolase</keyword>
<dbReference type="PROSITE" id="PS51671">
    <property type="entry name" value="ACT"/>
    <property type="match status" value="2"/>
</dbReference>
<dbReference type="EC" id="3.1.4.-" evidence="7"/>
<evidence type="ECO:0000313" key="11">
    <source>
        <dbReference type="Proteomes" id="UP000007472"/>
    </source>
</evidence>
<dbReference type="HAMAP" id="MF_00277">
    <property type="entry name" value="PII_uridylyl_transf"/>
    <property type="match status" value="1"/>
</dbReference>
<keyword evidence="6 7" id="KW-0511">Multifunctional enzyme</keyword>
<name>A0A654KIR7_TAYEM</name>
<evidence type="ECO:0000256" key="6">
    <source>
        <dbReference type="ARBA" id="ARBA00023268"/>
    </source>
</evidence>
<dbReference type="InterPro" id="IPR045865">
    <property type="entry name" value="ACT-like_dom_sf"/>
</dbReference>
<dbReference type="Pfam" id="PF08335">
    <property type="entry name" value="GlnD_UR_UTase"/>
    <property type="match status" value="1"/>
</dbReference>
<comment type="catalytic activity">
    <reaction evidence="7">
        <text>[protein-PII]-uridylyl-L-tyrosine + H2O = [protein-PII]-L-tyrosine + UMP + H(+)</text>
        <dbReference type="Rhea" id="RHEA:48600"/>
        <dbReference type="Rhea" id="RHEA-COMP:12147"/>
        <dbReference type="Rhea" id="RHEA-COMP:12148"/>
        <dbReference type="ChEBI" id="CHEBI:15377"/>
        <dbReference type="ChEBI" id="CHEBI:15378"/>
        <dbReference type="ChEBI" id="CHEBI:46858"/>
        <dbReference type="ChEBI" id="CHEBI:57865"/>
        <dbReference type="ChEBI" id="CHEBI:90602"/>
    </reaction>
</comment>
<evidence type="ECO:0000256" key="5">
    <source>
        <dbReference type="ARBA" id="ARBA00022842"/>
    </source>
</evidence>
<evidence type="ECO:0000256" key="3">
    <source>
        <dbReference type="ARBA" id="ARBA00022737"/>
    </source>
</evidence>
<comment type="similarity">
    <text evidence="7">Belongs to the GlnD family.</text>
</comment>
<dbReference type="AlphaFoldDB" id="A0A654KIR7"/>
<dbReference type="GO" id="GO:0008773">
    <property type="term" value="F:[protein-PII] uridylyltransferase activity"/>
    <property type="evidence" value="ECO:0007669"/>
    <property type="project" value="UniProtKB-UniRule"/>
</dbReference>
<comment type="activity regulation">
    <text evidence="7">Uridylyltransferase (UTase) activity is inhibited by glutamine, while glutamine activates uridylyl-removing (UR) activity.</text>
</comment>
<gene>
    <name evidence="7" type="primary">glnD</name>
    <name evidence="10" type="ordered locus">TEQUI_1398</name>
</gene>
<dbReference type="SUPFAM" id="SSF55021">
    <property type="entry name" value="ACT-like"/>
    <property type="match status" value="2"/>
</dbReference>
<comment type="cofactor">
    <cofactor evidence="7">
        <name>Mg(2+)</name>
        <dbReference type="ChEBI" id="CHEBI:18420"/>
    </cofactor>
</comment>
<dbReference type="PROSITE" id="PS51831">
    <property type="entry name" value="HD"/>
    <property type="match status" value="1"/>
</dbReference>
<dbReference type="Gene3D" id="1.10.3090.10">
    <property type="entry name" value="cca-adding enzyme, domain 2"/>
    <property type="match status" value="1"/>
</dbReference>
<dbReference type="InterPro" id="IPR043519">
    <property type="entry name" value="NT_sf"/>
</dbReference>
<dbReference type="KEGG" id="teq:TEQUI_1398"/>
<dbReference type="Proteomes" id="UP000007472">
    <property type="component" value="Chromosome"/>
</dbReference>
<dbReference type="InterPro" id="IPR006674">
    <property type="entry name" value="HD_domain"/>
</dbReference>
<evidence type="ECO:0000256" key="1">
    <source>
        <dbReference type="ARBA" id="ARBA00022679"/>
    </source>
</evidence>
<dbReference type="SUPFAM" id="SSF81301">
    <property type="entry name" value="Nucleotidyltransferase"/>
    <property type="match status" value="1"/>
</dbReference>
<dbReference type="CDD" id="cd05401">
    <property type="entry name" value="NT_GlnE_GlnD_like"/>
    <property type="match status" value="1"/>
</dbReference>
<keyword evidence="1 7" id="KW-0808">Transferase</keyword>
<dbReference type="SMART" id="SM00471">
    <property type="entry name" value="HDc"/>
    <property type="match status" value="1"/>
</dbReference>
<evidence type="ECO:0000313" key="10">
    <source>
        <dbReference type="EMBL" id="ADU92312.1"/>
    </source>
</evidence>
<feature type="region of interest" description="Uridylyltransferase" evidence="7">
    <location>
        <begin position="1"/>
        <end position="307"/>
    </location>
</feature>